<keyword evidence="2" id="KW-1185">Reference proteome</keyword>
<comment type="caution">
    <text evidence="1">The sequence shown here is derived from an EMBL/GenBank/DDBJ whole genome shotgun (WGS) entry which is preliminary data.</text>
</comment>
<reference evidence="1" key="1">
    <citation type="submission" date="2019-08" db="EMBL/GenBank/DDBJ databases">
        <authorList>
            <person name="Liu F."/>
        </authorList>
    </citation>
    <scope>NUCLEOTIDE SEQUENCE [LARGE SCALE GENOMIC DNA]</scope>
    <source>
        <strain evidence="1">PA1801</strain>
        <tissue evidence="1">Leaf</tissue>
    </source>
</reference>
<name>A0A5B6WSR7_9ROSI</name>
<gene>
    <name evidence="1" type="ORF">EPI10_006078</name>
</gene>
<organism evidence="1 2">
    <name type="scientific">Gossypium australe</name>
    <dbReference type="NCBI Taxonomy" id="47621"/>
    <lineage>
        <taxon>Eukaryota</taxon>
        <taxon>Viridiplantae</taxon>
        <taxon>Streptophyta</taxon>
        <taxon>Embryophyta</taxon>
        <taxon>Tracheophyta</taxon>
        <taxon>Spermatophyta</taxon>
        <taxon>Magnoliopsida</taxon>
        <taxon>eudicotyledons</taxon>
        <taxon>Gunneridae</taxon>
        <taxon>Pentapetalae</taxon>
        <taxon>rosids</taxon>
        <taxon>malvids</taxon>
        <taxon>Malvales</taxon>
        <taxon>Malvaceae</taxon>
        <taxon>Malvoideae</taxon>
        <taxon>Gossypium</taxon>
    </lineage>
</organism>
<proteinExistence type="predicted"/>
<accession>A0A5B6WSR7</accession>
<dbReference type="EMBL" id="SMMG02000002">
    <property type="protein sequence ID" value="KAA3483957.1"/>
    <property type="molecule type" value="Genomic_DNA"/>
</dbReference>
<dbReference type="Proteomes" id="UP000325315">
    <property type="component" value="Unassembled WGS sequence"/>
</dbReference>
<evidence type="ECO:0000313" key="2">
    <source>
        <dbReference type="Proteomes" id="UP000325315"/>
    </source>
</evidence>
<evidence type="ECO:0000313" key="1">
    <source>
        <dbReference type="EMBL" id="KAA3483957.1"/>
    </source>
</evidence>
<dbReference type="OrthoDB" id="661860at2759"/>
<dbReference type="AlphaFoldDB" id="A0A5B6WSR7"/>
<protein>
    <submittedName>
        <fullName evidence="1">Integrase</fullName>
    </submittedName>
</protein>
<sequence length="107" mass="12087">MTQKIFEFVWLELLKDYELVIDYHPGKANIVADALSRKSLFSLGTMNTLLSLSDDGSIVAELKAKPVFLQQICEAQKSDTELQAKRMQCELTSDSDYQIGSDDCLMF</sequence>